<gene>
    <name evidence="2" type="ORF">ACFQ4B_10710</name>
</gene>
<protein>
    <submittedName>
        <fullName evidence="2">MEKHLA domain-containing protein</fullName>
    </submittedName>
</protein>
<evidence type="ECO:0000313" key="2">
    <source>
        <dbReference type="EMBL" id="MFD1220593.1"/>
    </source>
</evidence>
<organism evidence="2 3">
    <name type="scientific">Paenibacillus vulneris</name>
    <dbReference type="NCBI Taxonomy" id="1133364"/>
    <lineage>
        <taxon>Bacteria</taxon>
        <taxon>Bacillati</taxon>
        <taxon>Bacillota</taxon>
        <taxon>Bacilli</taxon>
        <taxon>Bacillales</taxon>
        <taxon>Paenibacillaceae</taxon>
        <taxon>Paenibacillus</taxon>
    </lineage>
</organism>
<comment type="caution">
    <text evidence="2">The sequence shown here is derived from an EMBL/GenBank/DDBJ whole genome shotgun (WGS) entry which is preliminary data.</text>
</comment>
<dbReference type="InterPro" id="IPR013978">
    <property type="entry name" value="MEKHLA"/>
</dbReference>
<feature type="domain" description="MEKHLA" evidence="1">
    <location>
        <begin position="16"/>
        <end position="155"/>
    </location>
</feature>
<reference evidence="3" key="1">
    <citation type="journal article" date="2019" name="Int. J. Syst. Evol. Microbiol.">
        <title>The Global Catalogue of Microorganisms (GCM) 10K type strain sequencing project: providing services to taxonomists for standard genome sequencing and annotation.</title>
        <authorList>
            <consortium name="The Broad Institute Genomics Platform"/>
            <consortium name="The Broad Institute Genome Sequencing Center for Infectious Disease"/>
            <person name="Wu L."/>
            <person name="Ma J."/>
        </authorList>
    </citation>
    <scope>NUCLEOTIDE SEQUENCE [LARGE SCALE GENOMIC DNA]</scope>
    <source>
        <strain evidence="3">CCUG 53270</strain>
    </source>
</reference>
<dbReference type="Pfam" id="PF08670">
    <property type="entry name" value="MEKHLA"/>
    <property type="match status" value="1"/>
</dbReference>
<dbReference type="RefSeq" id="WP_345587196.1">
    <property type="nucleotide sequence ID" value="NZ_BAABJG010000006.1"/>
</dbReference>
<dbReference type="Proteomes" id="UP001597180">
    <property type="component" value="Unassembled WGS sequence"/>
</dbReference>
<keyword evidence="3" id="KW-1185">Reference proteome</keyword>
<evidence type="ECO:0000259" key="1">
    <source>
        <dbReference type="Pfam" id="PF08670"/>
    </source>
</evidence>
<accession>A0ABW3UHW8</accession>
<proteinExistence type="predicted"/>
<sequence length="157" mass="17839">MNHIQRPTRGIGAGEEHASLILNSYRQLLGKDLIETNDSRSLAEQLFDSPTVILSHGTEADPVLNFGNRAALTLWEMDWETFTRTPSRYTAEAMERSERDRFLQAVAEKGYIDNYTGIRISSTGRRFYIKEAVVWNLRDASGRYAGQAAAFKQFENC</sequence>
<name>A0ABW3UHW8_9BACL</name>
<evidence type="ECO:0000313" key="3">
    <source>
        <dbReference type="Proteomes" id="UP001597180"/>
    </source>
</evidence>
<dbReference type="EMBL" id="JBHTLU010000013">
    <property type="protein sequence ID" value="MFD1220593.1"/>
    <property type="molecule type" value="Genomic_DNA"/>
</dbReference>